<sequence length="386" mass="42283">MIDEAVKVSLPMSPPEINIEDSNKSEGKEKEKATGGGISRRKSVMSYFQLAHNKFKRSVDKDKESEREAKDKKKDRIADKRKAKAADDLHSPAGAAKSAEGELEKEQQDLTEILDQLNLSAVNNRVFSFSKESQELLEKFKLVLKDLVNGVPTAYNDLEKLLTDSENQLKNMYGNLPPFLQNLVKSLPAKISAALGPEILAAQAEKPGFDAKQRMGTSSKKSKRPKIPSLKSLISAEGAVATMLKSIFNFLKLRFPALMTGTNLLMSLAVFLLLFVFWYCHKRGRESRLERERLAAEDPDSALASGASSFKDDGDSLLPGKGEGSNEDKDEPRPPLIISDGKEANSTRTATIGDMPSVSHLPEPSSMPVPESNGPTPMKETLGKAP</sequence>
<dbReference type="OrthoDB" id="5398191at2759"/>
<proteinExistence type="predicted"/>
<gene>
    <name evidence="3" type="ORF">CC78DRAFT_530488</name>
</gene>
<keyword evidence="2" id="KW-0472">Membrane</keyword>
<evidence type="ECO:0008006" key="5">
    <source>
        <dbReference type="Google" id="ProtNLM"/>
    </source>
</evidence>
<feature type="region of interest" description="Disordered" evidence="1">
    <location>
        <begin position="57"/>
        <end position="107"/>
    </location>
</feature>
<evidence type="ECO:0000256" key="1">
    <source>
        <dbReference type="SAM" id="MobiDB-lite"/>
    </source>
</evidence>
<evidence type="ECO:0000313" key="4">
    <source>
        <dbReference type="Proteomes" id="UP000800093"/>
    </source>
</evidence>
<evidence type="ECO:0000256" key="2">
    <source>
        <dbReference type="SAM" id="Phobius"/>
    </source>
</evidence>
<keyword evidence="2" id="KW-0812">Transmembrane</keyword>
<feature type="region of interest" description="Disordered" evidence="1">
    <location>
        <begin position="1"/>
        <end position="43"/>
    </location>
</feature>
<accession>A0A9P4N6Y4</accession>
<feature type="transmembrane region" description="Helical" evidence="2">
    <location>
        <begin position="257"/>
        <end position="280"/>
    </location>
</feature>
<keyword evidence="2" id="KW-1133">Transmembrane helix</keyword>
<keyword evidence="4" id="KW-1185">Reference proteome</keyword>
<dbReference type="EMBL" id="ML986588">
    <property type="protein sequence ID" value="KAF2268108.1"/>
    <property type="molecule type" value="Genomic_DNA"/>
</dbReference>
<feature type="compositionally biased region" description="Basic and acidic residues" evidence="1">
    <location>
        <begin position="21"/>
        <end position="33"/>
    </location>
</feature>
<dbReference type="AlphaFoldDB" id="A0A9P4N6Y4"/>
<comment type="caution">
    <text evidence="3">The sequence shown here is derived from an EMBL/GenBank/DDBJ whole genome shotgun (WGS) entry which is preliminary data.</text>
</comment>
<name>A0A9P4N6Y4_9PLEO</name>
<evidence type="ECO:0000313" key="3">
    <source>
        <dbReference type="EMBL" id="KAF2268108.1"/>
    </source>
</evidence>
<organism evidence="3 4">
    <name type="scientific">Lojkania enalia</name>
    <dbReference type="NCBI Taxonomy" id="147567"/>
    <lineage>
        <taxon>Eukaryota</taxon>
        <taxon>Fungi</taxon>
        <taxon>Dikarya</taxon>
        <taxon>Ascomycota</taxon>
        <taxon>Pezizomycotina</taxon>
        <taxon>Dothideomycetes</taxon>
        <taxon>Pleosporomycetidae</taxon>
        <taxon>Pleosporales</taxon>
        <taxon>Pleosporales incertae sedis</taxon>
        <taxon>Lojkania</taxon>
    </lineage>
</organism>
<feature type="compositionally biased region" description="Basic and acidic residues" evidence="1">
    <location>
        <begin position="57"/>
        <end position="90"/>
    </location>
</feature>
<reference evidence="4" key="1">
    <citation type="journal article" date="2020" name="Stud. Mycol.">
        <title>101 Dothideomycetes genomes: A test case for predicting lifestyles and emergence of pathogens.</title>
        <authorList>
            <person name="Haridas S."/>
            <person name="Albert R."/>
            <person name="Binder M."/>
            <person name="Bloem J."/>
            <person name="LaButti K."/>
            <person name="Salamov A."/>
            <person name="Andreopoulos B."/>
            <person name="Baker S."/>
            <person name="Barry K."/>
            <person name="Bills G."/>
            <person name="Bluhm B."/>
            <person name="Cannon C."/>
            <person name="Castanera R."/>
            <person name="Culley D."/>
            <person name="Daum C."/>
            <person name="Ezra D."/>
            <person name="Gonzalez J."/>
            <person name="Henrissat B."/>
            <person name="Kuo A."/>
            <person name="Liang C."/>
            <person name="Lipzen A."/>
            <person name="Lutzoni F."/>
            <person name="Magnuson J."/>
            <person name="Mondo S."/>
            <person name="Nolan M."/>
            <person name="Ohm R."/>
            <person name="Pangilinan J."/>
            <person name="Park H.-J."/>
            <person name="Ramirez L."/>
            <person name="Alfaro M."/>
            <person name="Sun H."/>
            <person name="Tritt A."/>
            <person name="Yoshinaga Y."/>
            <person name="Zwiers L.-H."/>
            <person name="Turgeon B."/>
            <person name="Goodwin S."/>
            <person name="Spatafora J."/>
            <person name="Crous P."/>
            <person name="Grigoriev I."/>
        </authorList>
    </citation>
    <scope>NUCLEOTIDE SEQUENCE [LARGE SCALE GENOMIC DNA]</scope>
    <source>
        <strain evidence="4">CBS 304.66</strain>
    </source>
</reference>
<feature type="compositionally biased region" description="Basic and acidic residues" evidence="1">
    <location>
        <begin position="324"/>
        <end position="333"/>
    </location>
</feature>
<dbReference type="Proteomes" id="UP000800093">
    <property type="component" value="Unassembled WGS sequence"/>
</dbReference>
<feature type="region of interest" description="Disordered" evidence="1">
    <location>
        <begin position="296"/>
        <end position="386"/>
    </location>
</feature>
<protein>
    <recommendedName>
        <fullName evidence="5">Ring-like domain-containing protein</fullName>
    </recommendedName>
</protein>